<feature type="chain" id="PRO_5012732402" description="Mannosyltransferase" evidence="12">
    <location>
        <begin position="18"/>
        <end position="538"/>
    </location>
</feature>
<dbReference type="EMBL" id="FWEW01003236">
    <property type="protein sequence ID" value="SLM39003.1"/>
    <property type="molecule type" value="Genomic_DNA"/>
</dbReference>
<keyword evidence="4 11" id="KW-0328">Glycosyltransferase</keyword>
<keyword evidence="12" id="KW-0732">Signal</keyword>
<keyword evidence="9 11" id="KW-0472">Membrane</keyword>
<comment type="pathway">
    <text evidence="2">Glycolipid biosynthesis; glycosylphosphatidylinositol-anchor biosynthesis.</text>
</comment>
<dbReference type="Pfam" id="PF03901">
    <property type="entry name" value="Glyco_transf_22"/>
    <property type="match status" value="1"/>
</dbReference>
<evidence type="ECO:0000256" key="8">
    <source>
        <dbReference type="ARBA" id="ARBA00022989"/>
    </source>
</evidence>
<proteinExistence type="inferred from homology"/>
<name>A0A1W5D7A8_9LECA</name>
<evidence type="ECO:0000256" key="6">
    <source>
        <dbReference type="ARBA" id="ARBA00022692"/>
    </source>
</evidence>
<feature type="transmembrane region" description="Helical" evidence="11">
    <location>
        <begin position="228"/>
        <end position="249"/>
    </location>
</feature>
<dbReference type="AlphaFoldDB" id="A0A1W5D7A8"/>
<dbReference type="InterPro" id="IPR005599">
    <property type="entry name" value="GPI_mannosylTrfase"/>
</dbReference>
<dbReference type="GO" id="GO:0000026">
    <property type="term" value="F:alpha-1,2-mannosyltransferase activity"/>
    <property type="evidence" value="ECO:0007669"/>
    <property type="project" value="TreeGrafter"/>
</dbReference>
<keyword evidence="3" id="KW-0337">GPI-anchor biosynthesis</keyword>
<evidence type="ECO:0000256" key="9">
    <source>
        <dbReference type="ARBA" id="ARBA00023136"/>
    </source>
</evidence>
<evidence type="ECO:0000256" key="3">
    <source>
        <dbReference type="ARBA" id="ARBA00022502"/>
    </source>
</evidence>
<comment type="subcellular location">
    <subcellularLocation>
        <location evidence="1 11">Endoplasmic reticulum membrane</location>
        <topology evidence="1 11">Multi-pass membrane protein</topology>
    </subcellularLocation>
</comment>
<evidence type="ECO:0000313" key="14">
    <source>
        <dbReference type="Proteomes" id="UP000192927"/>
    </source>
</evidence>
<protein>
    <recommendedName>
        <fullName evidence="11">Mannosyltransferase</fullName>
        <ecNumber evidence="11">2.4.1.-</ecNumber>
    </recommendedName>
</protein>
<comment type="caution">
    <text evidence="11">Lacks conserved residue(s) required for the propagation of feature annotation.</text>
</comment>
<keyword evidence="7 11" id="KW-0256">Endoplasmic reticulum</keyword>
<dbReference type="Proteomes" id="UP000192927">
    <property type="component" value="Unassembled WGS sequence"/>
</dbReference>
<feature type="transmembrane region" description="Helical" evidence="11">
    <location>
        <begin position="362"/>
        <end position="384"/>
    </location>
</feature>
<comment type="similarity">
    <text evidence="10">Belongs to the glycosyltransferase 22 family. PIGZ subfamily.</text>
</comment>
<keyword evidence="5 13" id="KW-0808">Transferase</keyword>
<keyword evidence="8 11" id="KW-1133">Transmembrane helix</keyword>
<organism evidence="13 14">
    <name type="scientific">Lasallia pustulata</name>
    <dbReference type="NCBI Taxonomy" id="136370"/>
    <lineage>
        <taxon>Eukaryota</taxon>
        <taxon>Fungi</taxon>
        <taxon>Dikarya</taxon>
        <taxon>Ascomycota</taxon>
        <taxon>Pezizomycotina</taxon>
        <taxon>Lecanoromycetes</taxon>
        <taxon>OSLEUM clade</taxon>
        <taxon>Umbilicariomycetidae</taxon>
        <taxon>Umbilicariales</taxon>
        <taxon>Umbilicariaceae</taxon>
        <taxon>Lasallia</taxon>
    </lineage>
</organism>
<keyword evidence="14" id="KW-1185">Reference proteome</keyword>
<evidence type="ECO:0000256" key="10">
    <source>
        <dbReference type="ARBA" id="ARBA00038466"/>
    </source>
</evidence>
<dbReference type="PANTHER" id="PTHR22760:SF3">
    <property type="entry name" value="GPI MANNOSYLTRANSFERASE 4"/>
    <property type="match status" value="1"/>
</dbReference>
<dbReference type="EC" id="2.4.1.-" evidence="11"/>
<dbReference type="GO" id="GO:0006506">
    <property type="term" value="P:GPI anchor biosynthetic process"/>
    <property type="evidence" value="ECO:0007669"/>
    <property type="project" value="UniProtKB-KW"/>
</dbReference>
<evidence type="ECO:0000256" key="12">
    <source>
        <dbReference type="SAM" id="SignalP"/>
    </source>
</evidence>
<feature type="signal peptide" evidence="12">
    <location>
        <begin position="1"/>
        <end position="17"/>
    </location>
</feature>
<evidence type="ECO:0000313" key="13">
    <source>
        <dbReference type="EMBL" id="SLM39003.1"/>
    </source>
</evidence>
<keyword evidence="6 11" id="KW-0812">Transmembrane</keyword>
<evidence type="ECO:0000256" key="2">
    <source>
        <dbReference type="ARBA" id="ARBA00004687"/>
    </source>
</evidence>
<evidence type="ECO:0000256" key="7">
    <source>
        <dbReference type="ARBA" id="ARBA00022824"/>
    </source>
</evidence>
<reference evidence="14" key="1">
    <citation type="submission" date="2017-03" db="EMBL/GenBank/DDBJ databases">
        <authorList>
            <person name="Sharma R."/>
            <person name="Thines M."/>
        </authorList>
    </citation>
    <scope>NUCLEOTIDE SEQUENCE [LARGE SCALE GENOMIC DNA]</scope>
</reference>
<accession>A0A1W5D7A8</accession>
<dbReference type="PANTHER" id="PTHR22760">
    <property type="entry name" value="GLYCOSYLTRANSFERASE"/>
    <property type="match status" value="1"/>
</dbReference>
<evidence type="ECO:0000256" key="4">
    <source>
        <dbReference type="ARBA" id="ARBA00022676"/>
    </source>
</evidence>
<sequence>MWRRTYLLLILVRLYFALSPSYIHPDENFQGPEVIAGKIFSFPHHLTWDFTSSKPIRSVFPLWPVYGVPMIVLRWVWTESGKEQVAPQTVYYTLRALMFILSFVLEDWAIHELVPSPRQRTAAVVLVASSYVTWTYQTHTFSNSIETLAVLWSLVLIQRILENKVTGMQTLRRGNIDSKQQRSSIFSSALLGVLSIFGIFNRVTLPAFLLLPGLYLTPHLIRKPLSLLALLLSALLTTLTAIITDTLFYHPSPLSLHTLLHSPSITPLHSLLYNTRPSNLALHGLHPPYQHLLINLPLLLGPAYPLLLTPPHQPFSPPPLRLLSALSGTALLSLVTHAEPRFLLPAVPLILSSVQLPRSKPLFRHFLGAWIVFNAALGVLMGVYHQGGVVPMQIWLGQQQRGRGALEGVSAVLWWRTYSPPVWLIDGNGGEGGLETVDLMGVAVEEVMRVLERSVGGCGKGQEGKGVVLVAPRSSVELDRWTGADGAGDWVFEELWFYRRHLNLDDLDFGGDGVRATVKRVVGRRGLMAWKIKSNCNI</sequence>
<dbReference type="GO" id="GO:0005789">
    <property type="term" value="C:endoplasmic reticulum membrane"/>
    <property type="evidence" value="ECO:0007669"/>
    <property type="project" value="UniProtKB-SubCell"/>
</dbReference>
<evidence type="ECO:0000256" key="5">
    <source>
        <dbReference type="ARBA" id="ARBA00022679"/>
    </source>
</evidence>
<evidence type="ECO:0000256" key="11">
    <source>
        <dbReference type="RuleBase" id="RU363075"/>
    </source>
</evidence>
<evidence type="ECO:0000256" key="1">
    <source>
        <dbReference type="ARBA" id="ARBA00004477"/>
    </source>
</evidence>